<dbReference type="AlphaFoldDB" id="A0A382FJD6"/>
<sequence length="22" mass="2531">VTDTGKELDRVIETHEDVYVVL</sequence>
<evidence type="ECO:0000313" key="1">
    <source>
        <dbReference type="EMBL" id="SVB63208.1"/>
    </source>
</evidence>
<feature type="non-terminal residue" evidence="1">
    <location>
        <position position="1"/>
    </location>
</feature>
<proteinExistence type="predicted"/>
<protein>
    <submittedName>
        <fullName evidence="1">Uncharacterized protein</fullName>
    </submittedName>
</protein>
<name>A0A382FJD6_9ZZZZ</name>
<dbReference type="EMBL" id="UINC01050353">
    <property type="protein sequence ID" value="SVB63208.1"/>
    <property type="molecule type" value="Genomic_DNA"/>
</dbReference>
<organism evidence="1">
    <name type="scientific">marine metagenome</name>
    <dbReference type="NCBI Taxonomy" id="408172"/>
    <lineage>
        <taxon>unclassified sequences</taxon>
        <taxon>metagenomes</taxon>
        <taxon>ecological metagenomes</taxon>
    </lineage>
</organism>
<accession>A0A382FJD6</accession>
<gene>
    <name evidence="1" type="ORF">METZ01_LOCUS216062</name>
</gene>
<reference evidence="1" key="1">
    <citation type="submission" date="2018-05" db="EMBL/GenBank/DDBJ databases">
        <authorList>
            <person name="Lanie J.A."/>
            <person name="Ng W.-L."/>
            <person name="Kazmierczak K.M."/>
            <person name="Andrzejewski T.M."/>
            <person name="Davidsen T.M."/>
            <person name="Wayne K.J."/>
            <person name="Tettelin H."/>
            <person name="Glass J.I."/>
            <person name="Rusch D."/>
            <person name="Podicherti R."/>
            <person name="Tsui H.-C.T."/>
            <person name="Winkler M.E."/>
        </authorList>
    </citation>
    <scope>NUCLEOTIDE SEQUENCE</scope>
</reference>